<feature type="compositionally biased region" description="Basic and acidic residues" evidence="1">
    <location>
        <begin position="1"/>
        <end position="10"/>
    </location>
</feature>
<organism evidence="2 3">
    <name type="scientific">Actinomadura napierensis</name>
    <dbReference type="NCBI Taxonomy" id="267854"/>
    <lineage>
        <taxon>Bacteria</taxon>
        <taxon>Bacillati</taxon>
        <taxon>Actinomycetota</taxon>
        <taxon>Actinomycetes</taxon>
        <taxon>Streptosporangiales</taxon>
        <taxon>Thermomonosporaceae</taxon>
        <taxon>Actinomadura</taxon>
    </lineage>
</organism>
<name>A0ABP5MAN1_9ACTN</name>
<accession>A0ABP5MAN1</accession>
<comment type="caution">
    <text evidence="2">The sequence shown here is derived from an EMBL/GenBank/DDBJ whole genome shotgun (WGS) entry which is preliminary data.</text>
</comment>
<reference evidence="3" key="1">
    <citation type="journal article" date="2019" name="Int. J. Syst. Evol. Microbiol.">
        <title>The Global Catalogue of Microorganisms (GCM) 10K type strain sequencing project: providing services to taxonomists for standard genome sequencing and annotation.</title>
        <authorList>
            <consortium name="The Broad Institute Genomics Platform"/>
            <consortium name="The Broad Institute Genome Sequencing Center for Infectious Disease"/>
            <person name="Wu L."/>
            <person name="Ma J."/>
        </authorList>
    </citation>
    <scope>NUCLEOTIDE SEQUENCE [LARGE SCALE GENOMIC DNA]</scope>
    <source>
        <strain evidence="3">JCM 13850</strain>
    </source>
</reference>
<keyword evidence="3" id="KW-1185">Reference proteome</keyword>
<protein>
    <submittedName>
        <fullName evidence="2">Uncharacterized protein</fullName>
    </submittedName>
</protein>
<evidence type="ECO:0000256" key="1">
    <source>
        <dbReference type="SAM" id="MobiDB-lite"/>
    </source>
</evidence>
<gene>
    <name evidence="2" type="ORF">GCM10009727_87750</name>
</gene>
<evidence type="ECO:0000313" key="3">
    <source>
        <dbReference type="Proteomes" id="UP001501020"/>
    </source>
</evidence>
<sequence length="63" mass="6515">MLIKVADRQEPQSAAGRRLLDRVRAGPAPRPPGRAPGRGAALPGVGAPICDPRGAPWAPRGMP</sequence>
<dbReference type="Proteomes" id="UP001501020">
    <property type="component" value="Unassembled WGS sequence"/>
</dbReference>
<feature type="region of interest" description="Disordered" evidence="1">
    <location>
        <begin position="1"/>
        <end position="63"/>
    </location>
</feature>
<dbReference type="EMBL" id="BAAAMR010000144">
    <property type="protein sequence ID" value="GAA2167313.1"/>
    <property type="molecule type" value="Genomic_DNA"/>
</dbReference>
<proteinExistence type="predicted"/>
<feature type="compositionally biased region" description="Low complexity" evidence="1">
    <location>
        <begin position="35"/>
        <end position="48"/>
    </location>
</feature>
<evidence type="ECO:0000313" key="2">
    <source>
        <dbReference type="EMBL" id="GAA2167313.1"/>
    </source>
</evidence>